<evidence type="ECO:0000256" key="9">
    <source>
        <dbReference type="ARBA" id="ARBA00030615"/>
    </source>
</evidence>
<dbReference type="PANTHER" id="PTHR21321:SF1">
    <property type="entry name" value="EXOSOME COMPLEX COMPONENT RRP40"/>
    <property type="match status" value="1"/>
</dbReference>
<feature type="domain" description="K Homology" evidence="11">
    <location>
        <begin position="154"/>
        <end position="200"/>
    </location>
</feature>
<dbReference type="SUPFAM" id="SSF54791">
    <property type="entry name" value="Eukaryotic type KH-domain (KH-domain type I)"/>
    <property type="match status" value="1"/>
</dbReference>
<evidence type="ECO:0000256" key="1">
    <source>
        <dbReference type="ARBA" id="ARBA00004496"/>
    </source>
</evidence>
<dbReference type="GO" id="GO:0003723">
    <property type="term" value="F:RNA binding"/>
    <property type="evidence" value="ECO:0007669"/>
    <property type="project" value="UniProtKB-KW"/>
</dbReference>
<evidence type="ECO:0000313" key="13">
    <source>
        <dbReference type="EMBL" id="KAK7593067.1"/>
    </source>
</evidence>
<evidence type="ECO:0000313" key="14">
    <source>
        <dbReference type="Proteomes" id="UP001367676"/>
    </source>
</evidence>
<reference evidence="13 14" key="1">
    <citation type="submission" date="2024-03" db="EMBL/GenBank/DDBJ databases">
        <title>Adaptation during the transition from Ophiocordyceps entomopathogen to insect associate is accompanied by gene loss and intensified selection.</title>
        <authorList>
            <person name="Ward C.M."/>
            <person name="Onetto C.A."/>
            <person name="Borneman A.R."/>
        </authorList>
    </citation>
    <scope>NUCLEOTIDE SEQUENCE [LARGE SCALE GENOMIC DNA]</scope>
    <source>
        <strain evidence="13">AWRI1</strain>
        <tissue evidence="13">Single Adult Female</tissue>
    </source>
</reference>
<dbReference type="SUPFAM" id="SSF50249">
    <property type="entry name" value="Nucleic acid-binding proteins"/>
    <property type="match status" value="1"/>
</dbReference>
<dbReference type="GO" id="GO:0071035">
    <property type="term" value="P:nuclear polyadenylation-dependent rRNA catabolic process"/>
    <property type="evidence" value="ECO:0007669"/>
    <property type="project" value="TreeGrafter"/>
</dbReference>
<keyword evidence="8" id="KW-0539">Nucleus</keyword>
<dbReference type="GO" id="GO:0010468">
    <property type="term" value="P:regulation of gene expression"/>
    <property type="evidence" value="ECO:0007669"/>
    <property type="project" value="UniProtKB-ARBA"/>
</dbReference>
<dbReference type="Gene3D" id="2.40.50.140">
    <property type="entry name" value="Nucleic acid-binding proteins"/>
    <property type="match status" value="1"/>
</dbReference>
<dbReference type="SUPFAM" id="SSF110324">
    <property type="entry name" value="Ribosomal L27 protein-like"/>
    <property type="match status" value="1"/>
</dbReference>
<dbReference type="InterPro" id="IPR036612">
    <property type="entry name" value="KH_dom_type_1_sf"/>
</dbReference>
<evidence type="ECO:0000256" key="4">
    <source>
        <dbReference type="ARBA" id="ARBA00022490"/>
    </source>
</evidence>
<dbReference type="Gene3D" id="3.30.1370.10">
    <property type="entry name" value="K Homology domain, type 1"/>
    <property type="match status" value="1"/>
</dbReference>
<dbReference type="InterPro" id="IPR012340">
    <property type="entry name" value="NA-bd_OB-fold"/>
</dbReference>
<proteinExistence type="inferred from homology"/>
<dbReference type="InterPro" id="IPR037319">
    <property type="entry name" value="Rrp40_S1"/>
</dbReference>
<evidence type="ECO:0000259" key="12">
    <source>
        <dbReference type="Pfam" id="PF18311"/>
    </source>
</evidence>
<dbReference type="PANTHER" id="PTHR21321">
    <property type="entry name" value="PNAS-3 RELATED"/>
    <property type="match status" value="1"/>
</dbReference>
<dbReference type="GO" id="GO:0071038">
    <property type="term" value="P:TRAMP-dependent tRNA surveillance pathway"/>
    <property type="evidence" value="ECO:0007669"/>
    <property type="project" value="TreeGrafter"/>
</dbReference>
<keyword evidence="14" id="KW-1185">Reference proteome</keyword>
<dbReference type="CDD" id="cd22526">
    <property type="entry name" value="KH-I_Rrp40"/>
    <property type="match status" value="1"/>
</dbReference>
<dbReference type="FunFam" id="2.40.50.140:FF:000112">
    <property type="entry name" value="Exosome complex component RRP40"/>
    <property type="match status" value="1"/>
</dbReference>
<evidence type="ECO:0000256" key="10">
    <source>
        <dbReference type="ARBA" id="ARBA00069899"/>
    </source>
</evidence>
<evidence type="ECO:0000256" key="3">
    <source>
        <dbReference type="ARBA" id="ARBA00007841"/>
    </source>
</evidence>
<dbReference type="InterPro" id="IPR041054">
    <property type="entry name" value="Rrp40_N_euk"/>
</dbReference>
<keyword evidence="5" id="KW-0698">rRNA processing</keyword>
<dbReference type="EMBL" id="JBBCAQ010000020">
    <property type="protein sequence ID" value="KAK7593067.1"/>
    <property type="molecule type" value="Genomic_DNA"/>
</dbReference>
<dbReference type="Proteomes" id="UP001367676">
    <property type="component" value="Unassembled WGS sequence"/>
</dbReference>
<evidence type="ECO:0000259" key="11">
    <source>
        <dbReference type="Pfam" id="PF15985"/>
    </source>
</evidence>
<evidence type="ECO:0000256" key="5">
    <source>
        <dbReference type="ARBA" id="ARBA00022552"/>
    </source>
</evidence>
<feature type="domain" description="Exosome complex exonuclease Rrp40 N-terminal" evidence="12">
    <location>
        <begin position="28"/>
        <end position="65"/>
    </location>
</feature>
<dbReference type="FunFam" id="3.30.1370.10:FF:000038">
    <property type="entry name" value="exosome complex component RRP40"/>
    <property type="match status" value="1"/>
</dbReference>
<dbReference type="Gene3D" id="2.40.50.100">
    <property type="match status" value="1"/>
</dbReference>
<dbReference type="AlphaFoldDB" id="A0AAN9Y514"/>
<comment type="caution">
    <text evidence="13">The sequence shown here is derived from an EMBL/GenBank/DDBJ whole genome shotgun (WGS) entry which is preliminary data.</text>
</comment>
<dbReference type="CDD" id="cd05790">
    <property type="entry name" value="S1_Rrp40"/>
    <property type="match status" value="1"/>
</dbReference>
<keyword evidence="4" id="KW-0963">Cytoplasm</keyword>
<dbReference type="GO" id="GO:0000177">
    <property type="term" value="C:cytoplasmic exosome (RNase complex)"/>
    <property type="evidence" value="ECO:0007669"/>
    <property type="project" value="TreeGrafter"/>
</dbReference>
<comment type="similarity">
    <text evidence="3">Belongs to the RRP40 family.</text>
</comment>
<evidence type="ECO:0000256" key="7">
    <source>
        <dbReference type="ARBA" id="ARBA00022884"/>
    </source>
</evidence>
<dbReference type="GO" id="GO:0034475">
    <property type="term" value="P:U4 snRNA 3'-end processing"/>
    <property type="evidence" value="ECO:0007669"/>
    <property type="project" value="TreeGrafter"/>
</dbReference>
<dbReference type="InterPro" id="IPR004088">
    <property type="entry name" value="KH_dom_type_1"/>
</dbReference>
<comment type="subcellular location">
    <subcellularLocation>
        <location evidence="1">Cytoplasm</location>
    </subcellularLocation>
    <subcellularLocation>
        <location evidence="2">Nucleus</location>
        <location evidence="2">Nucleolus</location>
    </subcellularLocation>
</comment>
<dbReference type="GO" id="GO:0000467">
    <property type="term" value="P:exonucleolytic trimming to generate mature 3'-end of 5.8S rRNA from tricistronic rRNA transcript (SSU-rRNA, 5.8S rRNA, LSU-rRNA)"/>
    <property type="evidence" value="ECO:0007669"/>
    <property type="project" value="TreeGrafter"/>
</dbReference>
<name>A0AAN9Y514_9HEMI</name>
<dbReference type="GO" id="GO:0071051">
    <property type="term" value="P:poly(A)-dependent snoRNA 3'-end processing"/>
    <property type="evidence" value="ECO:0007669"/>
    <property type="project" value="TreeGrafter"/>
</dbReference>
<dbReference type="InterPro" id="IPR049469">
    <property type="entry name" value="RRP40_KH-I"/>
</dbReference>
<organism evidence="13 14">
    <name type="scientific">Parthenolecanium corni</name>
    <dbReference type="NCBI Taxonomy" id="536013"/>
    <lineage>
        <taxon>Eukaryota</taxon>
        <taxon>Metazoa</taxon>
        <taxon>Ecdysozoa</taxon>
        <taxon>Arthropoda</taxon>
        <taxon>Hexapoda</taxon>
        <taxon>Insecta</taxon>
        <taxon>Pterygota</taxon>
        <taxon>Neoptera</taxon>
        <taxon>Paraneoptera</taxon>
        <taxon>Hemiptera</taxon>
        <taxon>Sternorrhyncha</taxon>
        <taxon>Coccoidea</taxon>
        <taxon>Coccidae</taxon>
        <taxon>Parthenolecanium</taxon>
    </lineage>
</organism>
<dbReference type="GO" id="GO:0005730">
    <property type="term" value="C:nucleolus"/>
    <property type="evidence" value="ECO:0007669"/>
    <property type="project" value="UniProtKB-SubCell"/>
</dbReference>
<evidence type="ECO:0000256" key="6">
    <source>
        <dbReference type="ARBA" id="ARBA00022835"/>
    </source>
</evidence>
<dbReference type="Pfam" id="PF15985">
    <property type="entry name" value="KH_6"/>
    <property type="match status" value="1"/>
</dbReference>
<gene>
    <name evidence="13" type="ORF">V9T40_007819</name>
</gene>
<dbReference type="InterPro" id="IPR026699">
    <property type="entry name" value="Exosome_RNA_bind1/RRP40/RRP4"/>
</dbReference>
<keyword evidence="6" id="KW-0271">Exosome</keyword>
<protein>
    <recommendedName>
        <fullName evidence="10">Exosome complex component RRP40</fullName>
    </recommendedName>
    <alternativeName>
        <fullName evidence="9">Ribosomal RNA-processing protein 40</fullName>
    </alternativeName>
</protein>
<dbReference type="GO" id="GO:0000176">
    <property type="term" value="C:nuclear exosome (RNase complex)"/>
    <property type="evidence" value="ECO:0007669"/>
    <property type="project" value="TreeGrafter"/>
</dbReference>
<keyword evidence="7" id="KW-0694">RNA-binding</keyword>
<dbReference type="GO" id="GO:0071034">
    <property type="term" value="P:CUT catabolic process"/>
    <property type="evidence" value="ECO:0007669"/>
    <property type="project" value="TreeGrafter"/>
</dbReference>
<evidence type="ECO:0000256" key="8">
    <source>
        <dbReference type="ARBA" id="ARBA00023242"/>
    </source>
</evidence>
<dbReference type="Pfam" id="PF18311">
    <property type="entry name" value="Rrp40_N"/>
    <property type="match status" value="1"/>
</dbReference>
<accession>A0AAN9Y514</accession>
<evidence type="ECO:0000256" key="2">
    <source>
        <dbReference type="ARBA" id="ARBA00004604"/>
    </source>
</evidence>
<dbReference type="Pfam" id="PF21262">
    <property type="entry name" value="RRP40_S1"/>
    <property type="match status" value="1"/>
</dbReference>
<sequence length="235" mass="26432">MTNTDTDQQVVIPGDEITSFLQKGRNKIILGPGLRRVANKVYACNGGILRYRSPNTYWVDSHRKRYIPERNEMVIGIVVNKQGDYFKVDIGGSEPAILSYLAFEGATKKNRVKLEIGDLVYAKLLTATRDMEPELVCINAQGKSHVMGPLANDGYLFHCSIDLVRKMLNPKCPFDKIGDHFPYEIVIGMNGRIWLKTYTVKSTIALSKAILASEFLSFSEIQTMCDDLIKQYANS</sequence>